<dbReference type="AlphaFoldDB" id="A0A9X5AUV5"/>
<feature type="compositionally biased region" description="Basic and acidic residues" evidence="1">
    <location>
        <begin position="280"/>
        <end position="336"/>
    </location>
</feature>
<name>A0A9X5AUV5_9BRAD</name>
<accession>A0A9X5AUV5</accession>
<feature type="compositionally biased region" description="Low complexity" evidence="1">
    <location>
        <begin position="337"/>
        <end position="349"/>
    </location>
</feature>
<feature type="transmembrane region" description="Helical" evidence="2">
    <location>
        <begin position="26"/>
        <end position="44"/>
    </location>
</feature>
<reference evidence="3 4" key="1">
    <citation type="submission" date="2019-11" db="EMBL/GenBank/DDBJ databases">
        <title>Whole-genome sequence of Rhodoplanes serenus DSM 18633, type strain.</title>
        <authorList>
            <person name="Kyndt J.A."/>
            <person name="Meyer T.E."/>
        </authorList>
    </citation>
    <scope>NUCLEOTIDE SEQUENCE [LARGE SCALE GENOMIC DNA]</scope>
    <source>
        <strain evidence="3 4">DSM 18633</strain>
    </source>
</reference>
<comment type="caution">
    <text evidence="3">The sequence shown here is derived from an EMBL/GenBank/DDBJ whole genome shotgun (WGS) entry which is preliminary data.</text>
</comment>
<gene>
    <name evidence="3" type="ORF">GJ689_21920</name>
</gene>
<protein>
    <submittedName>
        <fullName evidence="3">DUF2865 domain-containing protein</fullName>
    </submittedName>
</protein>
<keyword evidence="2" id="KW-1133">Transmembrane helix</keyword>
<sequence length="367" mass="39023">MRLPQRRRDAVPVSLPVPPRAPRSPMLVRIVLALGVMSVVGLAVTAPSAHDALDFWRDEWARRAPAMPGAVPPAPPQVDPWGAPPTAITVTPRRDGSQGRRSSSRASGGGRAYCVRTCDGFYVPLDSALGTTEARRACESLCPGTQTAIYRGGDDGPDGIGEATTDGGRRYSALATAFAYRSASAPACGCGARPAGGLAQLRRDPTLVRGDIVVTEAGVHVFTGRGRPPHDVRDFTPYRQARRLPAGLTAYLSEIDRAYANAPARLARIGAGSDRSAASRVEETRSDSRAERRAARRAEREARREARRAEREARRAERRLAAEPARAEQRSIRDESPGAAGPAVDAAQVPPAVEIVPAMTVGRGGPP</sequence>
<feature type="region of interest" description="Disordered" evidence="1">
    <location>
        <begin position="270"/>
        <end position="349"/>
    </location>
</feature>
<evidence type="ECO:0000256" key="1">
    <source>
        <dbReference type="SAM" id="MobiDB-lite"/>
    </source>
</evidence>
<evidence type="ECO:0000313" key="4">
    <source>
        <dbReference type="Proteomes" id="UP000438991"/>
    </source>
</evidence>
<feature type="region of interest" description="Disordered" evidence="1">
    <location>
        <begin position="67"/>
        <end position="109"/>
    </location>
</feature>
<dbReference type="Pfam" id="PF11064">
    <property type="entry name" value="DUF2865"/>
    <property type="match status" value="1"/>
</dbReference>
<evidence type="ECO:0000256" key="2">
    <source>
        <dbReference type="SAM" id="Phobius"/>
    </source>
</evidence>
<keyword evidence="2" id="KW-0472">Membrane</keyword>
<organism evidence="3 4">
    <name type="scientific">Rhodoplanes serenus</name>
    <dbReference type="NCBI Taxonomy" id="200615"/>
    <lineage>
        <taxon>Bacteria</taxon>
        <taxon>Pseudomonadati</taxon>
        <taxon>Pseudomonadota</taxon>
        <taxon>Alphaproteobacteria</taxon>
        <taxon>Hyphomicrobiales</taxon>
        <taxon>Nitrobacteraceae</taxon>
        <taxon>Rhodoplanes</taxon>
    </lineage>
</organism>
<keyword evidence="2" id="KW-0812">Transmembrane</keyword>
<proteinExistence type="predicted"/>
<dbReference type="InterPro" id="IPR021293">
    <property type="entry name" value="DUF2865"/>
</dbReference>
<dbReference type="EMBL" id="WNKV01000021">
    <property type="protein sequence ID" value="MTW18859.1"/>
    <property type="molecule type" value="Genomic_DNA"/>
</dbReference>
<evidence type="ECO:0000313" key="3">
    <source>
        <dbReference type="EMBL" id="MTW18859.1"/>
    </source>
</evidence>
<dbReference type="Proteomes" id="UP000438991">
    <property type="component" value="Unassembled WGS sequence"/>
</dbReference>